<organism evidence="1 2">
    <name type="scientific">Enemella evansiae</name>
    <dbReference type="NCBI Taxonomy" id="2016499"/>
    <lineage>
        <taxon>Bacteria</taxon>
        <taxon>Bacillati</taxon>
        <taxon>Actinomycetota</taxon>
        <taxon>Actinomycetes</taxon>
        <taxon>Propionibacteriales</taxon>
        <taxon>Propionibacteriaceae</taxon>
        <taxon>Enemella</taxon>
    </lineage>
</organism>
<dbReference type="Proteomes" id="UP000215896">
    <property type="component" value="Unassembled WGS sequence"/>
</dbReference>
<dbReference type="Pfam" id="PF07388">
    <property type="entry name" value="A-2_8-polyST"/>
    <property type="match status" value="1"/>
</dbReference>
<proteinExistence type="predicted"/>
<name>A0A255GGR5_9ACTN</name>
<evidence type="ECO:0000313" key="2">
    <source>
        <dbReference type="Proteomes" id="UP000215896"/>
    </source>
</evidence>
<accession>A0A255GGR5</accession>
<dbReference type="EMBL" id="NMVO01000012">
    <property type="protein sequence ID" value="OYO14781.1"/>
    <property type="molecule type" value="Genomic_DNA"/>
</dbReference>
<dbReference type="AlphaFoldDB" id="A0A255GGR5"/>
<protein>
    <submittedName>
        <fullName evidence="1">Uncharacterized protein</fullName>
    </submittedName>
</protein>
<dbReference type="OrthoDB" id="3723482at2"/>
<sequence>MFEASTLYGLATLNAAISAGLFDADSNGRRILVTSNNAATPEAVAELTESPSFARLAEPFTEVVSYNAAIEPLHPSAWTPTEAEMPLWERYFRGLWALGDEPVQLVVESIQVSPAQALCWCFPQASIDVYADGLMSYGPTRNKILSEIGSRIERLLHLDLVPGLTPLLLDEFPIRREVIDTAAFTAVLAELSAGAPLPATTEPYALLLGQYLTPLGLISATEEERLHTEMLESAVAKGFSSIVFKPHPTAPAELAGPMLARAAELGVTVEVFTEPVLAEIVYRRSPVELVVGCFSTALVTASSFFDLPALRVGTAALLQRLKPYQNSNRIPLVIIDSLLPTATEPPRLDIGQLTGLVEAVGFVMQPEVLSHQRAAVVDWLERHGAAEARFFPAVRLGELDLPGGRKTLKTRAAPTLRRAARRAYALERRLEARFMGPIRGVPGGG</sequence>
<dbReference type="InterPro" id="IPR010866">
    <property type="entry name" value="A-2_8-polyST"/>
</dbReference>
<comment type="caution">
    <text evidence="1">The sequence shown here is derived from an EMBL/GenBank/DDBJ whole genome shotgun (WGS) entry which is preliminary data.</text>
</comment>
<evidence type="ECO:0000313" key="1">
    <source>
        <dbReference type="EMBL" id="OYO14781.1"/>
    </source>
</evidence>
<reference evidence="1 2" key="1">
    <citation type="submission" date="2017-07" db="EMBL/GenBank/DDBJ databases">
        <title>Draft whole genome sequences of clinical Proprionibacteriaceae strains.</title>
        <authorList>
            <person name="Bernier A.-M."/>
            <person name="Bernard K."/>
            <person name="Domingo M.-C."/>
        </authorList>
    </citation>
    <scope>NUCLEOTIDE SEQUENCE [LARGE SCALE GENOMIC DNA]</scope>
    <source>
        <strain evidence="1 2">NML 030167</strain>
    </source>
</reference>
<gene>
    <name evidence="1" type="ORF">CGZ94_06350</name>
</gene>
<keyword evidence="2" id="KW-1185">Reference proteome</keyword>